<keyword evidence="6 7" id="KW-0472">Membrane</keyword>
<evidence type="ECO:0000256" key="6">
    <source>
        <dbReference type="ARBA" id="ARBA00023136"/>
    </source>
</evidence>
<dbReference type="eggNOG" id="COG3008">
    <property type="taxonomic scope" value="Bacteria"/>
</dbReference>
<dbReference type="eggNOG" id="COG1463">
    <property type="taxonomic scope" value="Bacteria"/>
</dbReference>
<evidence type="ECO:0000256" key="1">
    <source>
        <dbReference type="ARBA" id="ARBA00004533"/>
    </source>
</evidence>
<dbReference type="PANTHER" id="PTHR30462:SF0">
    <property type="entry name" value="INTERMEMBRANE TRANSPORT PROTEIN YEBT"/>
    <property type="match status" value="1"/>
</dbReference>
<dbReference type="PANTHER" id="PTHR30462">
    <property type="entry name" value="INTERMEMBRANE TRANSPORT PROTEIN PQIB-RELATED"/>
    <property type="match status" value="1"/>
</dbReference>
<sequence>MSIPEARVKPHRRWSLQLVWLIPIIAALIGGWLAVKAVLDRGPTITISFSTAEGLEPEKTRVKYHNVDIGRVVAIAFSEDGKGVVATVALSKQAKPFLVEDTRFWVVRPRISGTQISGLGTLLSGAYIGMDVGSSSDSRSKFVGLDVPPIVTVDLPGRHFQLRADDLGSLDIGSPVYFRRVQVGSVVAYELDKDGIGVQLRVFVNAPYDRHVKSDTRFWQASGFDVALDASGIRLNTESVASMLLGGVAFQTPTESAQAPPAQGNASFTLYSDQGKALRLPDTAEETYHLVFDESVRGLSVGAPVDFRGVVVGEVVAINVDFDAKNMAVRIPVEVRLYPDRLRGKIKQGTAPHGALIDKLVAHGLRAQLRSGSLLTGQLFVALDFFPNEPKAAVLKHAGYAEIPTAASSLQELQATLLRLARKLDKLPLEATVADARKSLKALESMLAATEGTVKRVDSDLTPQAGRTLADLSRTLSSAEKTLAGIDGLLAEDAPMQHDVRESLREISRAAEAMRSLADYLERNPGAILRGRVEEPAQ</sequence>
<evidence type="ECO:0000256" key="4">
    <source>
        <dbReference type="ARBA" id="ARBA00022692"/>
    </source>
</evidence>
<evidence type="ECO:0000256" key="2">
    <source>
        <dbReference type="ARBA" id="ARBA00022475"/>
    </source>
</evidence>
<feature type="domain" description="Mce/MlaD" evidence="8">
    <location>
        <begin position="157"/>
        <end position="217"/>
    </location>
</feature>
<evidence type="ECO:0000259" key="8">
    <source>
        <dbReference type="Pfam" id="PF02470"/>
    </source>
</evidence>
<keyword evidence="2" id="KW-1003">Cell membrane</keyword>
<evidence type="ECO:0000256" key="7">
    <source>
        <dbReference type="SAM" id="Phobius"/>
    </source>
</evidence>
<feature type="domain" description="Mce/MlaD" evidence="8">
    <location>
        <begin position="286"/>
        <end position="385"/>
    </location>
</feature>
<organism evidence="9 10">
    <name type="scientific">Sulfuricella denitrificans (strain DSM 22764 / NBRC 105220 / skB26)</name>
    <dbReference type="NCBI Taxonomy" id="1163617"/>
    <lineage>
        <taxon>Bacteria</taxon>
        <taxon>Pseudomonadati</taxon>
        <taxon>Pseudomonadota</taxon>
        <taxon>Betaproteobacteria</taxon>
        <taxon>Nitrosomonadales</taxon>
        <taxon>Sulfuricellaceae</taxon>
        <taxon>Sulfuricella</taxon>
    </lineage>
</organism>
<keyword evidence="3" id="KW-0997">Cell inner membrane</keyword>
<dbReference type="STRING" id="1163617.SCD_n02438"/>
<keyword evidence="4 7" id="KW-0812">Transmembrane</keyword>
<dbReference type="RefSeq" id="WP_009205440.1">
    <property type="nucleotide sequence ID" value="NC_022357.1"/>
</dbReference>
<accession>S6AJ11</accession>
<dbReference type="Pfam" id="PF02470">
    <property type="entry name" value="MlaD"/>
    <property type="match status" value="3"/>
</dbReference>
<proteinExistence type="predicted"/>
<keyword evidence="5 7" id="KW-1133">Transmembrane helix</keyword>
<keyword evidence="10" id="KW-1185">Reference proteome</keyword>
<evidence type="ECO:0000256" key="3">
    <source>
        <dbReference type="ARBA" id="ARBA00022519"/>
    </source>
</evidence>
<name>S6AJ11_SULDS</name>
<dbReference type="EMBL" id="AP013066">
    <property type="protein sequence ID" value="BAN36246.1"/>
    <property type="molecule type" value="Genomic_DNA"/>
</dbReference>
<evidence type="ECO:0000256" key="5">
    <source>
        <dbReference type="ARBA" id="ARBA00022989"/>
    </source>
</evidence>
<dbReference type="GO" id="GO:0005886">
    <property type="term" value="C:plasma membrane"/>
    <property type="evidence" value="ECO:0007669"/>
    <property type="project" value="UniProtKB-SubCell"/>
</dbReference>
<dbReference type="AlphaFoldDB" id="S6AJ11"/>
<feature type="transmembrane region" description="Helical" evidence="7">
    <location>
        <begin position="18"/>
        <end position="39"/>
    </location>
</feature>
<reference evidence="9 10" key="1">
    <citation type="journal article" date="2012" name="Appl. Environ. Microbiol.">
        <title>Draft genome sequence of a psychrotolerant sulfur-oxidizing bacterium, Sulfuricella denitrificans skB26, and proteomic insights into cold adaptation.</title>
        <authorList>
            <person name="Watanabe T."/>
            <person name="Kojima H."/>
            <person name="Fukui M."/>
        </authorList>
    </citation>
    <scope>NUCLEOTIDE SEQUENCE [LARGE SCALE GENOMIC DNA]</scope>
    <source>
        <strain evidence="10">skB26</strain>
    </source>
</reference>
<dbReference type="InterPro" id="IPR003399">
    <property type="entry name" value="Mce/MlaD"/>
</dbReference>
<dbReference type="OrthoDB" id="9806984at2"/>
<evidence type="ECO:0000313" key="9">
    <source>
        <dbReference type="EMBL" id="BAN36246.1"/>
    </source>
</evidence>
<dbReference type="InterPro" id="IPR051800">
    <property type="entry name" value="PqiA-PqiB_transport"/>
</dbReference>
<protein>
    <recommendedName>
        <fullName evidence="8">Mce/MlaD domain-containing protein</fullName>
    </recommendedName>
</protein>
<feature type="domain" description="Mce/MlaD" evidence="8">
    <location>
        <begin position="41"/>
        <end position="132"/>
    </location>
</feature>
<comment type="subcellular location">
    <subcellularLocation>
        <location evidence="1">Cell inner membrane</location>
    </subcellularLocation>
</comment>
<dbReference type="KEGG" id="sdr:SCD_n02438"/>
<evidence type="ECO:0000313" key="10">
    <source>
        <dbReference type="Proteomes" id="UP000015559"/>
    </source>
</evidence>
<gene>
    <name evidence="9" type="ORF">SCD_n02438</name>
</gene>
<dbReference type="Proteomes" id="UP000015559">
    <property type="component" value="Chromosome"/>
</dbReference>
<dbReference type="HOGENOM" id="CLU_018765_3_0_4"/>